<evidence type="ECO:0000313" key="1">
    <source>
        <dbReference type="EMBL" id="MBP1854433.1"/>
    </source>
</evidence>
<keyword evidence="2" id="KW-1185">Reference proteome</keyword>
<name>A0ABS4E911_9FIRM</name>
<comment type="caution">
    <text evidence="1">The sequence shown here is derived from an EMBL/GenBank/DDBJ whole genome shotgun (WGS) entry which is preliminary data.</text>
</comment>
<evidence type="ECO:0008006" key="3">
    <source>
        <dbReference type="Google" id="ProtNLM"/>
    </source>
</evidence>
<sequence>MADAINDLIGIMREEGNVNYENPFLIGVITRGYPDIMVKIGNIELSKQNLMIDKWLLDRNDVRISSSQDNITHNISDRIEEGDKVIMIKSGEKYIITNKVVNL</sequence>
<dbReference type="RefSeq" id="WP_209455952.1">
    <property type="nucleotide sequence ID" value="NZ_BAAACS010000017.1"/>
</dbReference>
<gene>
    <name evidence="1" type="ORF">J2Z43_000823</name>
</gene>
<dbReference type="EMBL" id="JAGGJX010000001">
    <property type="protein sequence ID" value="MBP1854433.1"/>
    <property type="molecule type" value="Genomic_DNA"/>
</dbReference>
<evidence type="ECO:0000313" key="2">
    <source>
        <dbReference type="Proteomes" id="UP000767291"/>
    </source>
</evidence>
<dbReference type="Pfam" id="PF10844">
    <property type="entry name" value="DUF2577"/>
    <property type="match status" value="1"/>
</dbReference>
<proteinExistence type="predicted"/>
<dbReference type="Proteomes" id="UP000767291">
    <property type="component" value="Unassembled WGS sequence"/>
</dbReference>
<accession>A0ABS4E911</accession>
<dbReference type="InterPro" id="IPR022555">
    <property type="entry name" value="DUF2577"/>
</dbReference>
<protein>
    <recommendedName>
        <fullName evidence="3">DUF2577 domain-containing protein</fullName>
    </recommendedName>
</protein>
<organism evidence="1 2">
    <name type="scientific">Metaclostridioides mangenotii</name>
    <dbReference type="NCBI Taxonomy" id="1540"/>
    <lineage>
        <taxon>Bacteria</taxon>
        <taxon>Bacillati</taxon>
        <taxon>Bacillota</taxon>
        <taxon>Clostridia</taxon>
        <taxon>Peptostreptococcales</taxon>
        <taxon>Peptostreptococcaceae</taxon>
        <taxon>Metaclostridioides</taxon>
    </lineage>
</organism>
<reference evidence="1 2" key="1">
    <citation type="submission" date="2021-03" db="EMBL/GenBank/DDBJ databases">
        <title>Genomic Encyclopedia of Type Strains, Phase IV (KMG-IV): sequencing the most valuable type-strain genomes for metagenomic binning, comparative biology and taxonomic classification.</title>
        <authorList>
            <person name="Goeker M."/>
        </authorList>
    </citation>
    <scope>NUCLEOTIDE SEQUENCE [LARGE SCALE GENOMIC DNA]</scope>
    <source>
        <strain evidence="1 2">DSM 1289</strain>
    </source>
</reference>